<gene>
    <name evidence="5" type="ORF">BRW62_06010</name>
</gene>
<accession>A0A2D2Q1K4</accession>
<evidence type="ECO:0000313" key="6">
    <source>
        <dbReference type="Proteomes" id="UP000231057"/>
    </source>
</evidence>
<keyword evidence="6" id="KW-1185">Reference proteome</keyword>
<dbReference type="InterPro" id="IPR033344">
    <property type="entry name" value="CURT1"/>
</dbReference>
<proteinExistence type="predicted"/>
<dbReference type="InterPro" id="IPR025564">
    <property type="entry name" value="CAAD_dom"/>
</dbReference>
<keyword evidence="3" id="KW-0472">Membrane</keyword>
<evidence type="ECO:0000256" key="2">
    <source>
        <dbReference type="SAM" id="MobiDB-lite"/>
    </source>
</evidence>
<reference evidence="5 6" key="1">
    <citation type="submission" date="2016-11" db="EMBL/GenBank/DDBJ databases">
        <title>Complete genome sequence of thermophilic cyanobacteria strain Synechococcus sp. PCC6715.</title>
        <authorList>
            <person name="Tang J."/>
            <person name="Daroch M."/>
            <person name="Liang Y."/>
            <person name="Jiang D."/>
            <person name="Shah M."/>
        </authorList>
    </citation>
    <scope>NUCLEOTIDE SEQUENCE [LARGE SCALE GENOMIC DNA]</scope>
    <source>
        <strain evidence="5 6">PCC 6715</strain>
    </source>
</reference>
<keyword evidence="3" id="KW-1133">Transmembrane helix</keyword>
<dbReference type="GO" id="GO:0016020">
    <property type="term" value="C:membrane"/>
    <property type="evidence" value="ECO:0007669"/>
    <property type="project" value="UniProtKB-SubCell"/>
</dbReference>
<protein>
    <recommendedName>
        <fullName evidence="4">Cyanobacterial aminoacyl-tRNA synthetase CAAD domain-containing protein</fullName>
    </recommendedName>
</protein>
<dbReference type="Proteomes" id="UP000231057">
    <property type="component" value="Chromosome"/>
</dbReference>
<dbReference type="KEGG" id="slw:BRW62_06010"/>
<feature type="region of interest" description="Disordered" evidence="2">
    <location>
        <begin position="1"/>
        <end position="20"/>
    </location>
</feature>
<feature type="transmembrane region" description="Helical" evidence="3">
    <location>
        <begin position="81"/>
        <end position="99"/>
    </location>
</feature>
<dbReference type="OrthoDB" id="459910at2"/>
<dbReference type="PANTHER" id="PTHR33222">
    <property type="match status" value="1"/>
</dbReference>
<dbReference type="EMBL" id="CP018092">
    <property type="protein sequence ID" value="ATS18383.1"/>
    <property type="molecule type" value="Genomic_DNA"/>
</dbReference>
<dbReference type="RefSeq" id="WP_099798728.1">
    <property type="nucleotide sequence ID" value="NZ_CP018092.1"/>
</dbReference>
<name>A0A2D2Q1K4_PARLV</name>
<evidence type="ECO:0000256" key="3">
    <source>
        <dbReference type="SAM" id="Phobius"/>
    </source>
</evidence>
<evidence type="ECO:0000259" key="4">
    <source>
        <dbReference type="Pfam" id="PF14159"/>
    </source>
</evidence>
<reference evidence="6" key="2">
    <citation type="journal article" date="2022" name="Front. Microbiol.">
        <title>Comparative Genomic Analysis Revealed Distinct Molecular Components and Organization of CO2-Concentrating Mechanism in Thermophilic Cyanobacteria.</title>
        <authorList>
            <person name="Tang J."/>
            <person name="Zhou H."/>
            <person name="Yao D."/>
            <person name="Riaz S."/>
            <person name="You D."/>
            <person name="Klepacz-Smolka A."/>
            <person name="Daroch M."/>
        </authorList>
    </citation>
    <scope>NUCLEOTIDE SEQUENCE [LARGE SCALE GENOMIC DNA]</scope>
    <source>
        <strain evidence="6">PCC 6715</strain>
    </source>
</reference>
<feature type="domain" description="Cyanobacterial aminoacyl-tRNA synthetase CAAD" evidence="4">
    <location>
        <begin position="67"/>
        <end position="150"/>
    </location>
</feature>
<evidence type="ECO:0000256" key="1">
    <source>
        <dbReference type="ARBA" id="ARBA00004141"/>
    </source>
</evidence>
<comment type="subcellular location">
    <subcellularLocation>
        <location evidence="1">Membrane</location>
        <topology evidence="1">Multi-pass membrane protein</topology>
    </subcellularLocation>
</comment>
<evidence type="ECO:0000313" key="5">
    <source>
        <dbReference type="EMBL" id="ATS18383.1"/>
    </source>
</evidence>
<feature type="transmembrane region" description="Helical" evidence="3">
    <location>
        <begin position="105"/>
        <end position="125"/>
    </location>
</feature>
<keyword evidence="3" id="KW-0812">Transmembrane</keyword>
<organism evidence="5 6">
    <name type="scientific">Parathermosynechococcus lividus PCC 6715</name>
    <dbReference type="NCBI Taxonomy" id="1917166"/>
    <lineage>
        <taxon>Bacteria</taxon>
        <taxon>Bacillati</taxon>
        <taxon>Cyanobacteriota</taxon>
        <taxon>Cyanophyceae</taxon>
        <taxon>Acaryochloridales</taxon>
        <taxon>Thermosynechococcaceae</taxon>
        <taxon>Parathermosynechococcus</taxon>
    </lineage>
</organism>
<dbReference type="GO" id="GO:0009579">
    <property type="term" value="C:thylakoid"/>
    <property type="evidence" value="ECO:0007669"/>
    <property type="project" value="InterPro"/>
</dbReference>
<feature type="compositionally biased region" description="Polar residues" evidence="2">
    <location>
        <begin position="1"/>
        <end position="16"/>
    </location>
</feature>
<dbReference type="AlphaFoldDB" id="A0A2D2Q1K4"/>
<dbReference type="Pfam" id="PF14159">
    <property type="entry name" value="CAAD"/>
    <property type="match status" value="1"/>
</dbReference>
<dbReference type="PANTHER" id="PTHR33222:SF4">
    <property type="entry name" value="PROTEIN CURVATURE THYLAKOID 1A, CHLOROPLASTIC"/>
    <property type="match status" value="1"/>
</dbReference>
<sequence length="157" mass="17311">MNEFETSPATETTHTEASVLEVDTTPAGSLAGREPATPAPTVGGLTDEQWQQAREKLYWVLTVFPDQVSTFLGEYKQPLRTLLIILATVPFVALAIAILEVVNAIPLLAPTCQLIGFGYGTWFLYRYVLFDSGRRELTQKVNDYKARILGDTTSTPS</sequence>